<reference evidence="1 2" key="1">
    <citation type="journal article" date="2015" name="Genome Announc.">
        <title>Expanding the biotechnology potential of lactobacilli through comparative genomics of 213 strains and associated genera.</title>
        <authorList>
            <person name="Sun Z."/>
            <person name="Harris H.M."/>
            <person name="McCann A."/>
            <person name="Guo C."/>
            <person name="Argimon S."/>
            <person name="Zhang W."/>
            <person name="Yang X."/>
            <person name="Jeffery I.B."/>
            <person name="Cooney J.C."/>
            <person name="Kagawa T.F."/>
            <person name="Liu W."/>
            <person name="Song Y."/>
            <person name="Salvetti E."/>
            <person name="Wrobel A."/>
            <person name="Rasinkangas P."/>
            <person name="Parkhill J."/>
            <person name="Rea M.C."/>
            <person name="O'Sullivan O."/>
            <person name="Ritari J."/>
            <person name="Douillard F.P."/>
            <person name="Paul Ross R."/>
            <person name="Yang R."/>
            <person name="Briner A.E."/>
            <person name="Felis G.E."/>
            <person name="de Vos W.M."/>
            <person name="Barrangou R."/>
            <person name="Klaenhammer T.R."/>
            <person name="Caufield P.W."/>
            <person name="Cui Y."/>
            <person name="Zhang H."/>
            <person name="O'Toole P.W."/>
        </authorList>
    </citation>
    <scope>NUCLEOTIDE SEQUENCE [LARGE SCALE GENOMIC DNA]</scope>
    <source>
        <strain evidence="1 2">DSM 19910</strain>
    </source>
</reference>
<keyword evidence="2" id="KW-1185">Reference proteome</keyword>
<sequence>MQIGEGIITKWIELPETLVAVGLACSINWHKLTTALSKISLLLLVLVALYI</sequence>
<comment type="caution">
    <text evidence="1">The sequence shown here is derived from an EMBL/GenBank/DDBJ whole genome shotgun (WGS) entry which is preliminary data.</text>
</comment>
<proteinExistence type="predicted"/>
<dbReference type="Proteomes" id="UP000051621">
    <property type="component" value="Unassembled WGS sequence"/>
</dbReference>
<name>A0A0R1M3T2_9LACO</name>
<accession>A0A0R1M3T2</accession>
<organism evidence="1 2">
    <name type="scientific">Liquorilactobacillus capillatus DSM 19910</name>
    <dbReference type="NCBI Taxonomy" id="1423731"/>
    <lineage>
        <taxon>Bacteria</taxon>
        <taxon>Bacillati</taxon>
        <taxon>Bacillota</taxon>
        <taxon>Bacilli</taxon>
        <taxon>Lactobacillales</taxon>
        <taxon>Lactobacillaceae</taxon>
        <taxon>Liquorilactobacillus</taxon>
    </lineage>
</organism>
<evidence type="ECO:0000313" key="2">
    <source>
        <dbReference type="Proteomes" id="UP000051621"/>
    </source>
</evidence>
<dbReference type="EMBL" id="AZEF01000013">
    <property type="protein sequence ID" value="KRL02401.1"/>
    <property type="molecule type" value="Genomic_DNA"/>
</dbReference>
<dbReference type="AlphaFoldDB" id="A0A0R1M3T2"/>
<protein>
    <submittedName>
        <fullName evidence="1">Uncharacterized protein</fullName>
    </submittedName>
</protein>
<dbReference type="PATRIC" id="fig|1423731.3.peg.764"/>
<evidence type="ECO:0000313" key="1">
    <source>
        <dbReference type="EMBL" id="KRL02401.1"/>
    </source>
</evidence>
<gene>
    <name evidence="1" type="ORF">FC81_GL000745</name>
</gene>